<reference evidence="5" key="1">
    <citation type="submission" date="2017-12" db="EMBL/GenBank/DDBJ databases">
        <authorList>
            <consortium name="DOE Joint Genome Institute"/>
            <person name="Mondo S.J."/>
            <person name="Kjaerbolling I."/>
            <person name="Vesth T.C."/>
            <person name="Frisvad J.C."/>
            <person name="Nybo J.L."/>
            <person name="Theobald S."/>
            <person name="Kuo A."/>
            <person name="Bowyer P."/>
            <person name="Matsuda Y."/>
            <person name="Lyhne E.K."/>
            <person name="Kogle M.E."/>
            <person name="Clum A."/>
            <person name="Lipzen A."/>
            <person name="Salamov A."/>
            <person name="Ngan C.Y."/>
            <person name="Daum C."/>
            <person name="Chiniquy J."/>
            <person name="Barry K."/>
            <person name="LaButti K."/>
            <person name="Haridas S."/>
            <person name="Simmons B.A."/>
            <person name="Magnuson J.K."/>
            <person name="Mortensen U.H."/>
            <person name="Larsen T.O."/>
            <person name="Grigoriev I.V."/>
            <person name="Baker S.E."/>
            <person name="Andersen M.R."/>
            <person name="Nordberg H.P."/>
            <person name="Cantor M.N."/>
            <person name="Hua S.X."/>
        </authorList>
    </citation>
    <scope>NUCLEOTIDE SEQUENCE [LARGE SCALE GENOMIC DNA]</scope>
    <source>
        <strain evidence="5">IBT 19404</strain>
    </source>
</reference>
<comment type="similarity">
    <text evidence="1">Belongs to the p23/wos2 family.</text>
</comment>
<dbReference type="GO" id="GO:0006457">
    <property type="term" value="P:protein folding"/>
    <property type="evidence" value="ECO:0007669"/>
    <property type="project" value="TreeGrafter"/>
</dbReference>
<dbReference type="InterPro" id="IPR008978">
    <property type="entry name" value="HSP20-like_chaperone"/>
</dbReference>
<dbReference type="PROSITE" id="PS51203">
    <property type="entry name" value="CS"/>
    <property type="match status" value="1"/>
</dbReference>
<dbReference type="GO" id="GO:0005829">
    <property type="term" value="C:cytosol"/>
    <property type="evidence" value="ECO:0007669"/>
    <property type="project" value="TreeGrafter"/>
</dbReference>
<protein>
    <submittedName>
        <fullName evidence="4">HSP20-like chaperone</fullName>
    </submittedName>
</protein>
<evidence type="ECO:0000313" key="5">
    <source>
        <dbReference type="Proteomes" id="UP000235023"/>
    </source>
</evidence>
<evidence type="ECO:0000259" key="3">
    <source>
        <dbReference type="PROSITE" id="PS51203"/>
    </source>
</evidence>
<dbReference type="PANTHER" id="PTHR22932">
    <property type="entry name" value="TELOMERASE-BINDING PROTEIN P23 HSP90 CO-CHAPERONE"/>
    <property type="match status" value="1"/>
</dbReference>
<evidence type="ECO:0000313" key="4">
    <source>
        <dbReference type="EMBL" id="PLN86893.1"/>
    </source>
</evidence>
<dbReference type="GO" id="GO:0051879">
    <property type="term" value="F:Hsp90 protein binding"/>
    <property type="evidence" value="ECO:0007669"/>
    <property type="project" value="InterPro"/>
</dbReference>
<dbReference type="InterPro" id="IPR007052">
    <property type="entry name" value="CS_dom"/>
</dbReference>
<dbReference type="SUPFAM" id="SSF49764">
    <property type="entry name" value="HSP20-like chaperones"/>
    <property type="match status" value="1"/>
</dbReference>
<dbReference type="EMBL" id="KZ559496">
    <property type="protein sequence ID" value="PLN86893.1"/>
    <property type="molecule type" value="Genomic_DNA"/>
</dbReference>
<organism evidence="4 5">
    <name type="scientific">Aspergillus taichungensis</name>
    <dbReference type="NCBI Taxonomy" id="482145"/>
    <lineage>
        <taxon>Eukaryota</taxon>
        <taxon>Fungi</taxon>
        <taxon>Dikarya</taxon>
        <taxon>Ascomycota</taxon>
        <taxon>Pezizomycotina</taxon>
        <taxon>Eurotiomycetes</taxon>
        <taxon>Eurotiomycetidae</taxon>
        <taxon>Eurotiales</taxon>
        <taxon>Aspergillaceae</taxon>
        <taxon>Aspergillus</taxon>
        <taxon>Aspergillus subgen. Circumdati</taxon>
    </lineage>
</organism>
<feature type="region of interest" description="Disordered" evidence="2">
    <location>
        <begin position="170"/>
        <end position="216"/>
    </location>
</feature>
<accession>A0A2J5IA93</accession>
<evidence type="ECO:0000256" key="2">
    <source>
        <dbReference type="SAM" id="MobiDB-lite"/>
    </source>
</evidence>
<feature type="domain" description="CS" evidence="3">
    <location>
        <begin position="6"/>
        <end position="104"/>
    </location>
</feature>
<keyword evidence="5" id="KW-1185">Reference proteome</keyword>
<feature type="compositionally biased region" description="Acidic residues" evidence="2">
    <location>
        <begin position="188"/>
        <end position="203"/>
    </location>
</feature>
<dbReference type="GO" id="GO:0005634">
    <property type="term" value="C:nucleus"/>
    <property type="evidence" value="ECO:0007669"/>
    <property type="project" value="TreeGrafter"/>
</dbReference>
<dbReference type="InterPro" id="IPR045250">
    <property type="entry name" value="p23-like"/>
</dbReference>
<proteinExistence type="inferred from homology"/>
<dbReference type="Proteomes" id="UP000235023">
    <property type="component" value="Unassembled WGS sequence"/>
</dbReference>
<gene>
    <name evidence="4" type="ORF">BDW42DRAFT_157916</name>
</gene>
<name>A0A2J5IA93_9EURO</name>
<feature type="compositionally biased region" description="Gly residues" evidence="2">
    <location>
        <begin position="170"/>
        <end position="187"/>
    </location>
</feature>
<evidence type="ECO:0000256" key="1">
    <source>
        <dbReference type="ARBA" id="ARBA00025733"/>
    </source>
</evidence>
<dbReference type="CDD" id="cd06465">
    <property type="entry name" value="p23_hB-ind1_like"/>
    <property type="match status" value="1"/>
</dbReference>
<dbReference type="PANTHER" id="PTHR22932:SF1">
    <property type="entry name" value="CO-CHAPERONE PROTEIN DAF-41"/>
    <property type="match status" value="1"/>
</dbReference>
<dbReference type="FunFam" id="2.60.40.790:FF:000013">
    <property type="entry name" value="Very-long-chain (3R)-3-hydroxyacyl-CoA dehydratase"/>
    <property type="match status" value="1"/>
</dbReference>
<dbReference type="OrthoDB" id="1564555at2759"/>
<dbReference type="Gene3D" id="2.60.40.790">
    <property type="match status" value="1"/>
</dbReference>
<sequence>MPEVPTLHPEVTWAQRSSSTEAERNYLYVDIKAPDVDKSVAKLSITPTNVSFSGYSKKGINYDVSLDLYGEIDTEHTKVNHSDREVELVLRKKELKEEYWPRLLKSTQKAHFLKTDFDKWVDEDEQDEQPEDDYANNFGGMEGMGGDQGGLGNIDFSKLGGMEGLGGMAGMPGMGGMGGMPGMPGAGGEEDDDDMPELEEAEKDEGSAKSKIEEVK</sequence>
<dbReference type="Pfam" id="PF04969">
    <property type="entry name" value="CS"/>
    <property type="match status" value="1"/>
</dbReference>
<dbReference type="GO" id="GO:0051087">
    <property type="term" value="F:protein-folding chaperone binding"/>
    <property type="evidence" value="ECO:0007669"/>
    <property type="project" value="TreeGrafter"/>
</dbReference>
<feature type="compositionally biased region" description="Basic and acidic residues" evidence="2">
    <location>
        <begin position="204"/>
        <end position="216"/>
    </location>
</feature>
<dbReference type="GO" id="GO:0051131">
    <property type="term" value="P:chaperone-mediated protein complex assembly"/>
    <property type="evidence" value="ECO:0007669"/>
    <property type="project" value="TreeGrafter"/>
</dbReference>
<dbReference type="AlphaFoldDB" id="A0A2J5IA93"/>